<dbReference type="EC" id="2.7.1.24" evidence="5 6"/>
<organism evidence="7 8">
    <name type="scientific">Pseudoalteromonas phenolica</name>
    <dbReference type="NCBI Taxonomy" id="161398"/>
    <lineage>
        <taxon>Bacteria</taxon>
        <taxon>Pseudomonadati</taxon>
        <taxon>Pseudomonadota</taxon>
        <taxon>Gammaproteobacteria</taxon>
        <taxon>Alteromonadales</taxon>
        <taxon>Pseudoalteromonadaceae</taxon>
        <taxon>Pseudoalteromonas</taxon>
    </lineage>
</organism>
<dbReference type="InterPro" id="IPR027417">
    <property type="entry name" value="P-loop_NTPase"/>
</dbReference>
<keyword evidence="5" id="KW-0963">Cytoplasm</keyword>
<sequence>MSNWILGLTGGIGAGKTLVSNHLASLDIDIVDADIIAREVVAIGSEGLDKIVTRFGQDILLPDGALDRAKLREIIFCDIEQKTWLNNLLHPLIRQNITSQLTNATSPYVVLSAPLLFENQLDALCHHTLLVDVPVEVQITRTSARDIVSKEQVKSIIAAQMPREEKRQSADSILNNHRDIDTVLAELEEFHETFLKLAATSKR</sequence>
<dbReference type="Pfam" id="PF01121">
    <property type="entry name" value="CoaE"/>
    <property type="match status" value="1"/>
</dbReference>
<dbReference type="AlphaFoldDB" id="A0A4Q7IQQ6"/>
<keyword evidence="4 5" id="KW-0173">Coenzyme A biosynthesis</keyword>
<keyword evidence="5 7" id="KW-0418">Kinase</keyword>
<proteinExistence type="inferred from homology"/>
<dbReference type="NCBIfam" id="TIGR00152">
    <property type="entry name" value="dephospho-CoA kinase"/>
    <property type="match status" value="1"/>
</dbReference>
<evidence type="ECO:0000256" key="5">
    <source>
        <dbReference type="HAMAP-Rule" id="MF_00376"/>
    </source>
</evidence>
<dbReference type="UniPathway" id="UPA00241">
    <property type="reaction ID" value="UER00356"/>
</dbReference>
<dbReference type="CDD" id="cd02022">
    <property type="entry name" value="DPCK"/>
    <property type="match status" value="1"/>
</dbReference>
<evidence type="ECO:0000313" key="7">
    <source>
        <dbReference type="EMBL" id="RZQ54115.1"/>
    </source>
</evidence>
<comment type="catalytic activity">
    <reaction evidence="5">
        <text>3'-dephospho-CoA + ATP = ADP + CoA + H(+)</text>
        <dbReference type="Rhea" id="RHEA:18245"/>
        <dbReference type="ChEBI" id="CHEBI:15378"/>
        <dbReference type="ChEBI" id="CHEBI:30616"/>
        <dbReference type="ChEBI" id="CHEBI:57287"/>
        <dbReference type="ChEBI" id="CHEBI:57328"/>
        <dbReference type="ChEBI" id="CHEBI:456216"/>
        <dbReference type="EC" id="2.7.1.24"/>
    </reaction>
</comment>
<comment type="subcellular location">
    <subcellularLocation>
        <location evidence="5">Cytoplasm</location>
    </subcellularLocation>
</comment>
<dbReference type="PROSITE" id="PS51219">
    <property type="entry name" value="DPCK"/>
    <property type="match status" value="1"/>
</dbReference>
<evidence type="ECO:0000256" key="1">
    <source>
        <dbReference type="ARBA" id="ARBA00009018"/>
    </source>
</evidence>
<evidence type="ECO:0000313" key="8">
    <source>
        <dbReference type="Proteomes" id="UP000291338"/>
    </source>
</evidence>
<keyword evidence="5" id="KW-0808">Transferase</keyword>
<evidence type="ECO:0000256" key="4">
    <source>
        <dbReference type="ARBA" id="ARBA00022993"/>
    </source>
</evidence>
<dbReference type="InterPro" id="IPR001977">
    <property type="entry name" value="Depp_CoAkinase"/>
</dbReference>
<dbReference type="Proteomes" id="UP000291338">
    <property type="component" value="Unassembled WGS sequence"/>
</dbReference>
<dbReference type="Gene3D" id="3.40.50.300">
    <property type="entry name" value="P-loop containing nucleotide triphosphate hydrolases"/>
    <property type="match status" value="1"/>
</dbReference>
<dbReference type="SUPFAM" id="SSF52540">
    <property type="entry name" value="P-loop containing nucleoside triphosphate hydrolases"/>
    <property type="match status" value="1"/>
</dbReference>
<dbReference type="GO" id="GO:0004140">
    <property type="term" value="F:dephospho-CoA kinase activity"/>
    <property type="evidence" value="ECO:0007669"/>
    <property type="project" value="UniProtKB-UniRule"/>
</dbReference>
<comment type="similarity">
    <text evidence="1 5">Belongs to the CoaE family.</text>
</comment>
<dbReference type="HAMAP" id="MF_00376">
    <property type="entry name" value="Dephospho_CoA_kinase"/>
    <property type="match status" value="1"/>
</dbReference>
<accession>A0A4Q7IQQ6</accession>
<dbReference type="PANTHER" id="PTHR10695:SF46">
    <property type="entry name" value="BIFUNCTIONAL COENZYME A SYNTHASE-RELATED"/>
    <property type="match status" value="1"/>
</dbReference>
<evidence type="ECO:0000256" key="2">
    <source>
        <dbReference type="ARBA" id="ARBA00022741"/>
    </source>
</evidence>
<comment type="function">
    <text evidence="5">Catalyzes the phosphorylation of the 3'-hydroxyl group of dephosphocoenzyme A to form coenzyme A.</text>
</comment>
<reference evidence="7 8" key="1">
    <citation type="submission" date="2018-01" db="EMBL/GenBank/DDBJ databases">
        <title>Co-occurrence of chitin degradation, pigmentation and bioactivity in marine Pseudoalteromonas.</title>
        <authorList>
            <person name="Paulsen S."/>
            <person name="Gram L."/>
            <person name="Machado H."/>
        </authorList>
    </citation>
    <scope>NUCLEOTIDE SEQUENCE [LARGE SCALE GENOMIC DNA]</scope>
    <source>
        <strain evidence="7 8">S3898</strain>
    </source>
</reference>
<comment type="pathway">
    <text evidence="5">Cofactor biosynthesis; coenzyme A biosynthesis; CoA from (R)-pantothenate: step 5/5.</text>
</comment>
<feature type="binding site" evidence="5">
    <location>
        <begin position="13"/>
        <end position="18"/>
    </location>
    <ligand>
        <name>ATP</name>
        <dbReference type="ChEBI" id="CHEBI:30616"/>
    </ligand>
</feature>
<protein>
    <recommendedName>
        <fullName evidence="5 6">Dephospho-CoA kinase</fullName>
        <ecNumber evidence="5 6">2.7.1.24</ecNumber>
    </recommendedName>
    <alternativeName>
        <fullName evidence="5">Dephosphocoenzyme A kinase</fullName>
    </alternativeName>
</protein>
<keyword evidence="2 5" id="KW-0547">Nucleotide-binding</keyword>
<name>A0A4Q7IQQ6_9GAMM</name>
<dbReference type="RefSeq" id="WP_130254653.1">
    <property type="nucleotide sequence ID" value="NZ_PPSX01000019.1"/>
</dbReference>
<keyword evidence="3 5" id="KW-0067">ATP-binding</keyword>
<evidence type="ECO:0000256" key="6">
    <source>
        <dbReference type="NCBIfam" id="TIGR00152"/>
    </source>
</evidence>
<evidence type="ECO:0000256" key="3">
    <source>
        <dbReference type="ARBA" id="ARBA00022840"/>
    </source>
</evidence>
<dbReference type="EMBL" id="PPSX01000019">
    <property type="protein sequence ID" value="RZQ54115.1"/>
    <property type="molecule type" value="Genomic_DNA"/>
</dbReference>
<dbReference type="GO" id="GO:0005737">
    <property type="term" value="C:cytoplasm"/>
    <property type="evidence" value="ECO:0007669"/>
    <property type="project" value="UniProtKB-SubCell"/>
</dbReference>
<dbReference type="GO" id="GO:0015937">
    <property type="term" value="P:coenzyme A biosynthetic process"/>
    <property type="evidence" value="ECO:0007669"/>
    <property type="project" value="UniProtKB-UniRule"/>
</dbReference>
<comment type="caution">
    <text evidence="7">The sequence shown here is derived from an EMBL/GenBank/DDBJ whole genome shotgun (WGS) entry which is preliminary data.</text>
</comment>
<dbReference type="PANTHER" id="PTHR10695">
    <property type="entry name" value="DEPHOSPHO-COA KINASE-RELATED"/>
    <property type="match status" value="1"/>
</dbReference>
<dbReference type="GO" id="GO:0005524">
    <property type="term" value="F:ATP binding"/>
    <property type="evidence" value="ECO:0007669"/>
    <property type="project" value="UniProtKB-UniRule"/>
</dbReference>
<gene>
    <name evidence="5" type="primary">coaE</name>
    <name evidence="7" type="ORF">C1E23_05705</name>
</gene>